<feature type="region of interest" description="Disordered" evidence="1">
    <location>
        <begin position="125"/>
        <end position="161"/>
    </location>
</feature>
<evidence type="ECO:0000313" key="2">
    <source>
        <dbReference type="EMBL" id="KIH48508.1"/>
    </source>
</evidence>
<protein>
    <submittedName>
        <fullName evidence="2">Uncharacterized protein</fullName>
    </submittedName>
</protein>
<accession>A0A0C2BX11</accession>
<feature type="non-terminal residue" evidence="2">
    <location>
        <position position="1"/>
    </location>
</feature>
<evidence type="ECO:0000313" key="3">
    <source>
        <dbReference type="Proteomes" id="UP000054047"/>
    </source>
</evidence>
<gene>
    <name evidence="2" type="ORF">ANCDUO_21422</name>
</gene>
<evidence type="ECO:0000256" key="1">
    <source>
        <dbReference type="SAM" id="MobiDB-lite"/>
    </source>
</evidence>
<sequence>RPEKKGNVQSIPIISLPCSSLSTFEVKDEPCSESTASSSDTCSICSKNLSHLNDLRKVAHVNKCLDAQESKSNHAKATEKWNNTIDCPMCGEPQPPGPHRSAHAKRCGKAYHIPPKELLRLMETQSRVSDAKKRASMIHTKAPVPVKKEVAPPKLQGAPKS</sequence>
<organism evidence="2 3">
    <name type="scientific">Ancylostoma duodenale</name>
    <dbReference type="NCBI Taxonomy" id="51022"/>
    <lineage>
        <taxon>Eukaryota</taxon>
        <taxon>Metazoa</taxon>
        <taxon>Ecdysozoa</taxon>
        <taxon>Nematoda</taxon>
        <taxon>Chromadorea</taxon>
        <taxon>Rhabditida</taxon>
        <taxon>Rhabditina</taxon>
        <taxon>Rhabditomorpha</taxon>
        <taxon>Strongyloidea</taxon>
        <taxon>Ancylostomatidae</taxon>
        <taxon>Ancylostomatinae</taxon>
        <taxon>Ancylostoma</taxon>
    </lineage>
</organism>
<dbReference type="GO" id="GO:0033557">
    <property type="term" value="C:Slx1-Slx4 complex"/>
    <property type="evidence" value="ECO:0007669"/>
    <property type="project" value="TreeGrafter"/>
</dbReference>
<feature type="non-terminal residue" evidence="2">
    <location>
        <position position="161"/>
    </location>
</feature>
<name>A0A0C2BX11_9BILA</name>
<keyword evidence="3" id="KW-1185">Reference proteome</keyword>
<dbReference type="PANTHER" id="PTHR21541">
    <property type="entry name" value="BTB POZ DOMAIN CONTAINING 12"/>
    <property type="match status" value="1"/>
</dbReference>
<dbReference type="AlphaFoldDB" id="A0A0C2BX11"/>
<dbReference type="OrthoDB" id="5576441at2759"/>
<dbReference type="GO" id="GO:0000712">
    <property type="term" value="P:resolution of meiotic recombination intermediates"/>
    <property type="evidence" value="ECO:0007669"/>
    <property type="project" value="TreeGrafter"/>
</dbReference>
<proteinExistence type="predicted"/>
<dbReference type="Proteomes" id="UP000054047">
    <property type="component" value="Unassembled WGS sequence"/>
</dbReference>
<dbReference type="PANTHER" id="PTHR21541:SF3">
    <property type="entry name" value="STRUCTURE-SPECIFIC ENDONUCLEASE SUBUNIT SLX4"/>
    <property type="match status" value="1"/>
</dbReference>
<reference evidence="2 3" key="1">
    <citation type="submission" date="2013-12" db="EMBL/GenBank/DDBJ databases">
        <title>Draft genome of the parsitic nematode Ancylostoma duodenale.</title>
        <authorList>
            <person name="Mitreva M."/>
        </authorList>
    </citation>
    <scope>NUCLEOTIDE SEQUENCE [LARGE SCALE GENOMIC DNA]</scope>
    <source>
        <strain evidence="2 3">Zhejiang</strain>
    </source>
</reference>
<dbReference type="EMBL" id="KN758923">
    <property type="protein sequence ID" value="KIH48508.1"/>
    <property type="molecule type" value="Genomic_DNA"/>
</dbReference>